<evidence type="ECO:0000256" key="1">
    <source>
        <dbReference type="SAM" id="Phobius"/>
    </source>
</evidence>
<comment type="caution">
    <text evidence="2">The sequence shown here is derived from an EMBL/GenBank/DDBJ whole genome shotgun (WGS) entry which is preliminary data.</text>
</comment>
<keyword evidence="1" id="KW-0472">Membrane</keyword>
<dbReference type="EMBL" id="WJKJ01000066">
    <property type="protein sequence ID" value="MBD3364000.1"/>
    <property type="molecule type" value="Genomic_DNA"/>
</dbReference>
<name>A0A9D5K9C0_UNCW3</name>
<proteinExistence type="predicted"/>
<sequence length="256" mass="28479">MARILNIKRPWAGLIVLILMLGVIGFAIFEHILSLKGKGLIKFSEDLKEVHFEGTYQVKAPGYDANLEIRKAGKGYALKWTFPNGRVYYGNGLQLGNLLGVAYDMGNDKTCGVAIYAKPNEELSGLWSIINDDKIYSERTIAATKIKVSSHELAGVYEFKGTNPNESTYEGQLTLKHTGATYEAKWVMEGERPVYGTLFSVDDVAVAGYQDPMGIKITVYEIKGNTLEGEWLYTTYDRLTELSDLRPGTEKAVKSK</sequence>
<gene>
    <name evidence="2" type="ORF">GF359_02175</name>
</gene>
<reference evidence="2" key="1">
    <citation type="submission" date="2019-11" db="EMBL/GenBank/DDBJ databases">
        <title>Microbial mats filling the niche in hypersaline microbial mats.</title>
        <authorList>
            <person name="Wong H.L."/>
            <person name="Macleod F.I."/>
            <person name="White R.A. III"/>
            <person name="Burns B.P."/>
        </authorList>
    </citation>
    <scope>NUCLEOTIDE SEQUENCE</scope>
    <source>
        <strain evidence="2">Bin_327</strain>
    </source>
</reference>
<protein>
    <submittedName>
        <fullName evidence="2">Uncharacterized protein</fullName>
    </submittedName>
</protein>
<keyword evidence="1" id="KW-1133">Transmembrane helix</keyword>
<feature type="transmembrane region" description="Helical" evidence="1">
    <location>
        <begin position="12"/>
        <end position="33"/>
    </location>
</feature>
<organism evidence="2 3">
    <name type="scientific">candidate division WOR-3 bacterium</name>
    <dbReference type="NCBI Taxonomy" id="2052148"/>
    <lineage>
        <taxon>Bacteria</taxon>
        <taxon>Bacteria division WOR-3</taxon>
    </lineage>
</organism>
<evidence type="ECO:0000313" key="2">
    <source>
        <dbReference type="EMBL" id="MBD3364000.1"/>
    </source>
</evidence>
<keyword evidence="1" id="KW-0812">Transmembrane</keyword>
<dbReference type="Proteomes" id="UP000630660">
    <property type="component" value="Unassembled WGS sequence"/>
</dbReference>
<accession>A0A9D5K9C0</accession>
<dbReference type="AlphaFoldDB" id="A0A9D5K9C0"/>
<evidence type="ECO:0000313" key="3">
    <source>
        <dbReference type="Proteomes" id="UP000630660"/>
    </source>
</evidence>